<feature type="domain" description="HTH myb-type" evidence="10">
    <location>
        <begin position="193"/>
        <end position="252"/>
    </location>
</feature>
<dbReference type="InterPro" id="IPR011006">
    <property type="entry name" value="CheY-like_superfamily"/>
</dbReference>
<evidence type="ECO:0008006" key="13">
    <source>
        <dbReference type="Google" id="ProtNLM"/>
    </source>
</evidence>
<evidence type="ECO:0000256" key="1">
    <source>
        <dbReference type="ARBA" id="ARBA00004123"/>
    </source>
</evidence>
<evidence type="ECO:0000256" key="7">
    <source>
        <dbReference type="ARBA" id="ARBA00023242"/>
    </source>
</evidence>
<dbReference type="InterPro" id="IPR001005">
    <property type="entry name" value="SANT/Myb"/>
</dbReference>
<feature type="domain" description="Response regulatory" evidence="9">
    <location>
        <begin position="17"/>
        <end position="133"/>
    </location>
</feature>
<comment type="subcellular location">
    <subcellularLocation>
        <location evidence="1">Nucleus</location>
    </subcellularLocation>
</comment>
<evidence type="ECO:0000256" key="2">
    <source>
        <dbReference type="ARBA" id="ARBA00022553"/>
    </source>
</evidence>
<keyword evidence="5" id="KW-0010">Activator</keyword>
<keyword evidence="12" id="KW-1185">Reference proteome</keyword>
<dbReference type="PANTHER" id="PTHR43874:SF7">
    <property type="entry name" value="TWO-COMPONENT RESPONSE REGULATOR ARR10"/>
    <property type="match status" value="1"/>
</dbReference>
<dbReference type="Pfam" id="PF00249">
    <property type="entry name" value="Myb_DNA-binding"/>
    <property type="match status" value="1"/>
</dbReference>
<comment type="caution">
    <text evidence="8">Lacks conserved residue(s) required for the propagation of feature annotation.</text>
</comment>
<dbReference type="PROSITE" id="PS50110">
    <property type="entry name" value="RESPONSE_REGULATORY"/>
    <property type="match status" value="1"/>
</dbReference>
<dbReference type="SMART" id="SM00448">
    <property type="entry name" value="REC"/>
    <property type="match status" value="1"/>
</dbReference>
<dbReference type="Gene3D" id="3.40.50.2300">
    <property type="match status" value="1"/>
</dbReference>
<dbReference type="InterPro" id="IPR045279">
    <property type="entry name" value="ARR-like"/>
</dbReference>
<keyword evidence="7" id="KW-0539">Nucleus</keyword>
<dbReference type="GO" id="GO:0000160">
    <property type="term" value="P:phosphorelay signal transduction system"/>
    <property type="evidence" value="ECO:0007669"/>
    <property type="project" value="UniProtKB-KW"/>
</dbReference>
<dbReference type="SUPFAM" id="SSF52172">
    <property type="entry name" value="CheY-like"/>
    <property type="match status" value="1"/>
</dbReference>
<dbReference type="NCBIfam" id="TIGR01557">
    <property type="entry name" value="myb_SHAQKYF"/>
    <property type="match status" value="1"/>
</dbReference>
<keyword evidence="6" id="KW-0804">Transcription</keyword>
<name>A0ABD3E863_9LAMI</name>
<dbReference type="Pfam" id="PF00072">
    <property type="entry name" value="Response_reg"/>
    <property type="match status" value="1"/>
</dbReference>
<dbReference type="InterPro" id="IPR006447">
    <property type="entry name" value="Myb_dom_plants"/>
</dbReference>
<keyword evidence="3" id="KW-0902">Two-component regulatory system</keyword>
<accession>A0ABD3E863</accession>
<evidence type="ECO:0000259" key="10">
    <source>
        <dbReference type="PROSITE" id="PS51294"/>
    </source>
</evidence>
<dbReference type="PROSITE" id="PS51294">
    <property type="entry name" value="HTH_MYB"/>
    <property type="match status" value="1"/>
</dbReference>
<dbReference type="EMBL" id="JAVIJP010000007">
    <property type="protein sequence ID" value="KAL3650668.1"/>
    <property type="molecule type" value="Genomic_DNA"/>
</dbReference>
<sequence length="441" mass="50574">MKFFEKEKYYFPAGRMRVLVVDDDDDDDSTAFKALLLNCQYHVTSVTSGKTALQILRQNKTEFDLVMSEVHLPDMDVFKLLEEVTLRMDIPVVLVSLDDDKEMVRKGVIYGACDYLLKPLRIEEIKIIWQHVVRKKINNNNNKCVGLSGTCSSSEHSRKEEIIIMEELDHHHHHHDEAQDYAVVDEEILAAPKQKKSRVVWLPELHQKFLAAVAQVGLDQAVPKRILEVMNVEGITREHVASHLQKYRMVMKRSDKAKSAQEAKNPILSYNGQLVDERQFISSRQCGSYPPARARASDQQWKWGHYSNNNNNSWVNEPLPLPTNNNNNHYLDRSMMMMMDEWTMPAAFVDEDLSVSFDFGNDNNNNNSNNLMLDADHHIDWSVSVNCHEQQGSDNFDLPTTTSSSAPTQLSSVLISGEFPKTSSSLQVESRSYDDDHHQRL</sequence>
<keyword evidence="4" id="KW-0805">Transcription regulation</keyword>
<dbReference type="SUPFAM" id="SSF46689">
    <property type="entry name" value="Homeodomain-like"/>
    <property type="match status" value="1"/>
</dbReference>
<evidence type="ECO:0000256" key="5">
    <source>
        <dbReference type="ARBA" id="ARBA00023159"/>
    </source>
</evidence>
<keyword evidence="2" id="KW-0597">Phosphoprotein</keyword>
<dbReference type="FunFam" id="1.10.10.60:FF:000007">
    <property type="entry name" value="Two-component response regulator"/>
    <property type="match status" value="1"/>
</dbReference>
<protein>
    <recommendedName>
        <fullName evidence="13">Two-component response regulator</fullName>
    </recommendedName>
</protein>
<dbReference type="Proteomes" id="UP001632038">
    <property type="component" value="Unassembled WGS sequence"/>
</dbReference>
<proteinExistence type="predicted"/>
<dbReference type="AlphaFoldDB" id="A0ABD3E863"/>
<organism evidence="11 12">
    <name type="scientific">Castilleja foliolosa</name>
    <dbReference type="NCBI Taxonomy" id="1961234"/>
    <lineage>
        <taxon>Eukaryota</taxon>
        <taxon>Viridiplantae</taxon>
        <taxon>Streptophyta</taxon>
        <taxon>Embryophyta</taxon>
        <taxon>Tracheophyta</taxon>
        <taxon>Spermatophyta</taxon>
        <taxon>Magnoliopsida</taxon>
        <taxon>eudicotyledons</taxon>
        <taxon>Gunneridae</taxon>
        <taxon>Pentapetalae</taxon>
        <taxon>asterids</taxon>
        <taxon>lamiids</taxon>
        <taxon>Lamiales</taxon>
        <taxon>Orobanchaceae</taxon>
        <taxon>Pedicularideae</taxon>
        <taxon>Castillejinae</taxon>
        <taxon>Castilleja</taxon>
    </lineage>
</organism>
<evidence type="ECO:0000313" key="12">
    <source>
        <dbReference type="Proteomes" id="UP001632038"/>
    </source>
</evidence>
<dbReference type="CDD" id="cd17584">
    <property type="entry name" value="REC_typeB_ARR-like"/>
    <property type="match status" value="1"/>
</dbReference>
<dbReference type="PANTHER" id="PTHR43874">
    <property type="entry name" value="TWO-COMPONENT RESPONSE REGULATOR"/>
    <property type="match status" value="1"/>
</dbReference>
<dbReference type="InterPro" id="IPR001789">
    <property type="entry name" value="Sig_transdc_resp-reg_receiver"/>
</dbReference>
<gene>
    <name evidence="11" type="ORF">CASFOL_007071</name>
</gene>
<comment type="caution">
    <text evidence="11">The sequence shown here is derived from an EMBL/GenBank/DDBJ whole genome shotgun (WGS) entry which is preliminary data.</text>
</comment>
<evidence type="ECO:0000256" key="8">
    <source>
        <dbReference type="PROSITE-ProRule" id="PRU00169"/>
    </source>
</evidence>
<dbReference type="Gene3D" id="1.10.10.60">
    <property type="entry name" value="Homeodomain-like"/>
    <property type="match status" value="1"/>
</dbReference>
<reference evidence="12" key="1">
    <citation type="journal article" date="2024" name="IScience">
        <title>Strigolactones Initiate the Formation of Haustorium-like Structures in Castilleja.</title>
        <authorList>
            <person name="Buerger M."/>
            <person name="Peterson D."/>
            <person name="Chory J."/>
        </authorList>
    </citation>
    <scope>NUCLEOTIDE SEQUENCE [LARGE SCALE GENOMIC DNA]</scope>
</reference>
<evidence type="ECO:0000259" key="9">
    <source>
        <dbReference type="PROSITE" id="PS50110"/>
    </source>
</evidence>
<dbReference type="InterPro" id="IPR009057">
    <property type="entry name" value="Homeodomain-like_sf"/>
</dbReference>
<evidence type="ECO:0000256" key="3">
    <source>
        <dbReference type="ARBA" id="ARBA00023012"/>
    </source>
</evidence>
<dbReference type="GO" id="GO:0005634">
    <property type="term" value="C:nucleus"/>
    <property type="evidence" value="ECO:0007669"/>
    <property type="project" value="UniProtKB-SubCell"/>
</dbReference>
<evidence type="ECO:0000256" key="4">
    <source>
        <dbReference type="ARBA" id="ARBA00023015"/>
    </source>
</evidence>
<evidence type="ECO:0000256" key="6">
    <source>
        <dbReference type="ARBA" id="ARBA00023163"/>
    </source>
</evidence>
<dbReference type="InterPro" id="IPR017930">
    <property type="entry name" value="Myb_dom"/>
</dbReference>
<evidence type="ECO:0000313" key="11">
    <source>
        <dbReference type="EMBL" id="KAL3650668.1"/>
    </source>
</evidence>